<dbReference type="InterPro" id="IPR023296">
    <property type="entry name" value="Glyco_hydro_beta-prop_sf"/>
</dbReference>
<protein>
    <recommendedName>
        <fullName evidence="2">Glycoside hydrolase family 32 protein</fullName>
    </recommendedName>
</protein>
<gene>
    <name evidence="1" type="ORF">F4148_12880</name>
</gene>
<dbReference type="SUPFAM" id="SSF75005">
    <property type="entry name" value="Arabinanase/levansucrase/invertase"/>
    <property type="match status" value="1"/>
</dbReference>
<reference evidence="1" key="1">
    <citation type="submission" date="2019-09" db="EMBL/GenBank/DDBJ databases">
        <title>Characterisation of the sponge microbiome using genome-centric metagenomics.</title>
        <authorList>
            <person name="Engelberts J.P."/>
            <person name="Robbins S.J."/>
            <person name="De Goeij J.M."/>
            <person name="Aranda M."/>
            <person name="Bell S.C."/>
            <person name="Webster N.S."/>
        </authorList>
    </citation>
    <scope>NUCLEOTIDE SEQUENCE</scope>
    <source>
        <strain evidence="1">SB0675_bin_29</strain>
    </source>
</reference>
<organism evidence="1">
    <name type="scientific">Caldilineaceae bacterium SB0675_bin_29</name>
    <dbReference type="NCBI Taxonomy" id="2605266"/>
    <lineage>
        <taxon>Bacteria</taxon>
        <taxon>Bacillati</taxon>
        <taxon>Chloroflexota</taxon>
        <taxon>Caldilineae</taxon>
        <taxon>Caldilineales</taxon>
        <taxon>Caldilineaceae</taxon>
    </lineage>
</organism>
<accession>A0A6B1G2B2</accession>
<name>A0A6B1G2B2_9CHLR</name>
<comment type="caution">
    <text evidence="1">The sequence shown here is derived from an EMBL/GenBank/DDBJ whole genome shotgun (WGS) entry which is preliminary data.</text>
</comment>
<sequence>MATYQSSGKTPIDIGSRLELMIDDYLIARLSGGAVRRLNRPTPREVVLVTDMPWEGNTCLYFTVFQDGPIYRMYYRGSHYVTTATTQKVPHPAVVCYAESADGIHWTKPNLGLVEFNGSKQNNIILDRQESRFPVSEFAPFKDANPNAAPDAKYKAWTVRYDPRGLHPLSSPDGIHWTPMSDGAVITHGLFDSHNLAFWDTLRGEYRDYHRSLYHETGAQPYSAKSVCGRSADTPRGSRYGRDVLTATSQDFIHWTDPVYINYTEGRTDELYINGIIPYFRAPHIFLGFPARYIDRGWSDAIEDLPELAHRRRRANAKSENDSSERRGSALTDSMFMTSRDGQTFKLWPESFIRPGLRPQDNWAYGDNYQNWGLVTTKSAIDGAPDEISFYLTEGYWRGESLNLRRYTLRIDGFVSIQAPLSGGEVVTKALIFVGRQLMLNFSASAAGSIRVEILRDQMDAPFAGFSLDDCVEVLGDDLARVVRWADGRDVSRLAGIPVRLRFVLKDADLFSFRFSE</sequence>
<dbReference type="AlphaFoldDB" id="A0A6B1G2B2"/>
<proteinExistence type="predicted"/>
<evidence type="ECO:0000313" key="1">
    <source>
        <dbReference type="EMBL" id="MYH62600.1"/>
    </source>
</evidence>
<dbReference type="Gene3D" id="2.115.10.20">
    <property type="entry name" value="Glycosyl hydrolase domain, family 43"/>
    <property type="match status" value="1"/>
</dbReference>
<dbReference type="EMBL" id="VYDA01000463">
    <property type="protein sequence ID" value="MYH62600.1"/>
    <property type="molecule type" value="Genomic_DNA"/>
</dbReference>
<evidence type="ECO:0008006" key="2">
    <source>
        <dbReference type="Google" id="ProtNLM"/>
    </source>
</evidence>